<accession>A0A6J4VL57</accession>
<organism evidence="1">
    <name type="scientific">uncultured Synechococcales cyanobacterium</name>
    <dbReference type="NCBI Taxonomy" id="1936017"/>
    <lineage>
        <taxon>Bacteria</taxon>
        <taxon>Bacillati</taxon>
        <taxon>Cyanobacteriota</taxon>
        <taxon>Cyanophyceae</taxon>
        <taxon>Synechococcales</taxon>
        <taxon>environmental samples</taxon>
    </lineage>
</organism>
<dbReference type="EMBL" id="CADCWO010000129">
    <property type="protein sequence ID" value="CAA9576779.1"/>
    <property type="molecule type" value="Genomic_DNA"/>
</dbReference>
<protein>
    <submittedName>
        <fullName evidence="1">Uncharacterized protein</fullName>
    </submittedName>
</protein>
<name>A0A6J4VL57_9CYAN</name>
<evidence type="ECO:0000313" key="1">
    <source>
        <dbReference type="EMBL" id="CAA9576779.1"/>
    </source>
</evidence>
<dbReference type="AlphaFoldDB" id="A0A6J4VL57"/>
<proteinExistence type="predicted"/>
<sequence>MQQHQRGLTVTYLHPHEAQCVNVGTALSLPHPLGRLTSLQVNEIEWGRSSIVVTGFTTRYRDGNTGYRAKGASPIATLKE</sequence>
<gene>
    <name evidence="1" type="ORF">AVDCRST_MAG81-2353</name>
</gene>
<reference evidence="1" key="1">
    <citation type="submission" date="2020-02" db="EMBL/GenBank/DDBJ databases">
        <authorList>
            <person name="Meier V. D."/>
        </authorList>
    </citation>
    <scope>NUCLEOTIDE SEQUENCE</scope>
    <source>
        <strain evidence="1">AVDCRST_MAG81</strain>
    </source>
</reference>